<dbReference type="FunFam" id="3.30.70.330:FF:000183">
    <property type="entry name" value="R3H domain containing protein"/>
    <property type="match status" value="1"/>
</dbReference>
<comment type="subunit">
    <text evidence="6">Interacts with csx1.</text>
</comment>
<evidence type="ECO:0000256" key="2">
    <source>
        <dbReference type="ARBA" id="ARBA00022490"/>
    </source>
</evidence>
<evidence type="ECO:0000313" key="10">
    <source>
        <dbReference type="EMBL" id="PMD13139.1"/>
    </source>
</evidence>
<dbReference type="GO" id="GO:0005737">
    <property type="term" value="C:cytoplasm"/>
    <property type="evidence" value="ECO:0007669"/>
    <property type="project" value="UniProtKB-SubCell"/>
</dbReference>
<dbReference type="Proteomes" id="UP000235672">
    <property type="component" value="Unassembled WGS sequence"/>
</dbReference>
<keyword evidence="3" id="KW-0597">Phosphoprotein</keyword>
<keyword evidence="11" id="KW-1185">Reference proteome</keyword>
<feature type="compositionally biased region" description="Basic and acidic residues" evidence="8">
    <location>
        <begin position="22"/>
        <end position="39"/>
    </location>
</feature>
<feature type="region of interest" description="Disordered" evidence="8">
    <location>
        <begin position="485"/>
        <end position="504"/>
    </location>
</feature>
<feature type="domain" description="RRM" evidence="9">
    <location>
        <begin position="202"/>
        <end position="280"/>
    </location>
</feature>
<proteinExistence type="predicted"/>
<evidence type="ECO:0000256" key="7">
    <source>
        <dbReference type="PROSITE-ProRule" id="PRU00176"/>
    </source>
</evidence>
<dbReference type="SMART" id="SM00360">
    <property type="entry name" value="RRM"/>
    <property type="match status" value="1"/>
</dbReference>
<dbReference type="InterPro" id="IPR035979">
    <property type="entry name" value="RBD_domain_sf"/>
</dbReference>
<feature type="compositionally biased region" description="Basic and acidic residues" evidence="8">
    <location>
        <begin position="288"/>
        <end position="313"/>
    </location>
</feature>
<evidence type="ECO:0000256" key="6">
    <source>
        <dbReference type="ARBA" id="ARBA00062407"/>
    </source>
</evidence>
<dbReference type="Gene3D" id="3.30.70.330">
    <property type="match status" value="1"/>
</dbReference>
<dbReference type="AlphaFoldDB" id="A0A2J6PGQ0"/>
<evidence type="ECO:0000256" key="1">
    <source>
        <dbReference type="ARBA" id="ARBA00004496"/>
    </source>
</evidence>
<evidence type="ECO:0000256" key="5">
    <source>
        <dbReference type="ARBA" id="ARBA00055199"/>
    </source>
</evidence>
<evidence type="ECO:0000256" key="3">
    <source>
        <dbReference type="ARBA" id="ARBA00022553"/>
    </source>
</evidence>
<accession>A0A2J6PGQ0</accession>
<feature type="compositionally biased region" description="Polar residues" evidence="8">
    <location>
        <begin position="345"/>
        <end position="358"/>
    </location>
</feature>
<dbReference type="OrthoDB" id="434258at2759"/>
<dbReference type="GO" id="GO:0003723">
    <property type="term" value="F:RNA binding"/>
    <property type="evidence" value="ECO:0007669"/>
    <property type="project" value="UniProtKB-UniRule"/>
</dbReference>
<evidence type="ECO:0000313" key="11">
    <source>
        <dbReference type="Proteomes" id="UP000235672"/>
    </source>
</evidence>
<keyword evidence="2" id="KW-0963">Cytoplasm</keyword>
<dbReference type="SUPFAM" id="SSF54928">
    <property type="entry name" value="RNA-binding domain, RBD"/>
    <property type="match status" value="1"/>
</dbReference>
<reference evidence="10 11" key="1">
    <citation type="submission" date="2016-05" db="EMBL/GenBank/DDBJ databases">
        <title>A degradative enzymes factory behind the ericoid mycorrhizal symbiosis.</title>
        <authorList>
            <consortium name="DOE Joint Genome Institute"/>
            <person name="Martino E."/>
            <person name="Morin E."/>
            <person name="Grelet G."/>
            <person name="Kuo A."/>
            <person name="Kohler A."/>
            <person name="Daghino S."/>
            <person name="Barry K."/>
            <person name="Choi C."/>
            <person name="Cichocki N."/>
            <person name="Clum A."/>
            <person name="Copeland A."/>
            <person name="Hainaut M."/>
            <person name="Haridas S."/>
            <person name="Labutti K."/>
            <person name="Lindquist E."/>
            <person name="Lipzen A."/>
            <person name="Khouja H.-R."/>
            <person name="Murat C."/>
            <person name="Ohm R."/>
            <person name="Olson A."/>
            <person name="Spatafora J."/>
            <person name="Veneault-Fourrey C."/>
            <person name="Henrissat B."/>
            <person name="Grigoriev I."/>
            <person name="Martin F."/>
            <person name="Perotto S."/>
        </authorList>
    </citation>
    <scope>NUCLEOTIDE SEQUENCE [LARGE SCALE GENOMIC DNA]</scope>
    <source>
        <strain evidence="10 11">UAMH 7357</strain>
    </source>
</reference>
<comment type="function">
    <text evidence="5">Regulates global gene expression after oxidative stress. Interacts and stabilizes mRNAs and may regulate their transition between different cytoplasmic components after oxidative stress.</text>
</comment>
<dbReference type="InterPro" id="IPR000504">
    <property type="entry name" value="RRM_dom"/>
</dbReference>
<gene>
    <name evidence="10" type="ORF">NA56DRAFT_443363</name>
</gene>
<dbReference type="PROSITE" id="PS50102">
    <property type="entry name" value="RRM"/>
    <property type="match status" value="1"/>
</dbReference>
<keyword evidence="4 7" id="KW-0694">RNA-binding</keyword>
<dbReference type="EMBL" id="KZ613535">
    <property type="protein sequence ID" value="PMD13139.1"/>
    <property type="molecule type" value="Genomic_DNA"/>
</dbReference>
<dbReference type="InterPro" id="IPR012677">
    <property type="entry name" value="Nucleotide-bd_a/b_plait_sf"/>
</dbReference>
<comment type="subcellular location">
    <subcellularLocation>
        <location evidence="1">Cytoplasm</location>
    </subcellularLocation>
</comment>
<name>A0A2J6PGQ0_9HELO</name>
<protein>
    <recommendedName>
        <fullName evidence="9">RRM domain-containing protein</fullName>
    </recommendedName>
</protein>
<feature type="region of interest" description="Disordered" evidence="8">
    <location>
        <begin position="288"/>
        <end position="358"/>
    </location>
</feature>
<dbReference type="GO" id="GO:0071014">
    <property type="term" value="C:post-mRNA release spliceosomal complex"/>
    <property type="evidence" value="ECO:0007669"/>
    <property type="project" value="UniProtKB-ARBA"/>
</dbReference>
<dbReference type="STRING" id="1745343.A0A2J6PGQ0"/>
<evidence type="ECO:0000256" key="4">
    <source>
        <dbReference type="ARBA" id="ARBA00022884"/>
    </source>
</evidence>
<dbReference type="Pfam" id="PF00076">
    <property type="entry name" value="RRM_1"/>
    <property type="match status" value="1"/>
</dbReference>
<evidence type="ECO:0000256" key="8">
    <source>
        <dbReference type="SAM" id="MobiDB-lite"/>
    </source>
</evidence>
<organism evidence="10 11">
    <name type="scientific">Hyaloscypha hepaticicola</name>
    <dbReference type="NCBI Taxonomy" id="2082293"/>
    <lineage>
        <taxon>Eukaryota</taxon>
        <taxon>Fungi</taxon>
        <taxon>Dikarya</taxon>
        <taxon>Ascomycota</taxon>
        <taxon>Pezizomycotina</taxon>
        <taxon>Leotiomycetes</taxon>
        <taxon>Helotiales</taxon>
        <taxon>Hyaloscyphaceae</taxon>
        <taxon>Hyaloscypha</taxon>
    </lineage>
</organism>
<sequence>MSRDSPPRASLPPLLPAQAHAHGPEKEDQSRPDFSRTWKESGTPVMPRPTLYGSFPTCGREHIEEKTPFFTHFPSQSDDDYLLRKLNLRRGNTSNPGEEDGFNWSEQLRLRAETFMSQSQQPSISTSLSSRGKETSVLRKTSNNLVPMPLSLPDIQSKPGISDSPLSLGDKGVYHQMNDQSSPRMMQGLQHGGHEDEELIPTAIVIKNIPFSVKKEQLVALMSGMQLPLPYAFNYHFDNGVFRGLAFANFADPEETRHVICAMNHMELQGRKLRVEYKKMLPAEERNRIEREKREKREQRERAYSLPRHDHSPGLHRAGSTSELHRKRESVSTQSPKPGIYSGYAGSNHSSTSIRSYGSNNSYTGSIRLVRGIPDADSDNRFSALERRHSSVDNISNSDSLPYGVLSCRPFGDKIQRVQSLRVGLLERDHQTWEEFCVLQLVAFLQICKLEDVVTLTQSPTLLRERFKLYLKRMISQEGNMDFLSYQASPRPGQPKAQSQLPRHHMSIFSQSRSSIHSYSSRTSHSSASTASSFSSQISDGTLLNHVQQEAKSLKDCLINIQKKLKKLEIEPQGTHNNKSQEGLAAELATLTTLMETNETAIEWLQSREGDLGLLGFCKLSALSVVSTILITCKRICLYSSPYFIASLWLFTKIYRV</sequence>
<feature type="region of interest" description="Disordered" evidence="8">
    <location>
        <begin position="1"/>
        <end position="51"/>
    </location>
</feature>
<evidence type="ECO:0000259" key="9">
    <source>
        <dbReference type="PROSITE" id="PS50102"/>
    </source>
</evidence>